<evidence type="ECO:0000313" key="3">
    <source>
        <dbReference type="Proteomes" id="UP000823749"/>
    </source>
</evidence>
<proteinExistence type="predicted"/>
<protein>
    <submittedName>
        <fullName evidence="2">Uncharacterized protein</fullName>
    </submittedName>
</protein>
<feature type="region of interest" description="Disordered" evidence="1">
    <location>
        <begin position="44"/>
        <end position="64"/>
    </location>
</feature>
<gene>
    <name evidence="2" type="ORF">RHGRI_034513</name>
</gene>
<dbReference type="EMBL" id="JACTNZ010000012">
    <property type="protein sequence ID" value="KAG5522355.1"/>
    <property type="molecule type" value="Genomic_DNA"/>
</dbReference>
<organism evidence="2 3">
    <name type="scientific">Rhododendron griersonianum</name>
    <dbReference type="NCBI Taxonomy" id="479676"/>
    <lineage>
        <taxon>Eukaryota</taxon>
        <taxon>Viridiplantae</taxon>
        <taxon>Streptophyta</taxon>
        <taxon>Embryophyta</taxon>
        <taxon>Tracheophyta</taxon>
        <taxon>Spermatophyta</taxon>
        <taxon>Magnoliopsida</taxon>
        <taxon>eudicotyledons</taxon>
        <taxon>Gunneridae</taxon>
        <taxon>Pentapetalae</taxon>
        <taxon>asterids</taxon>
        <taxon>Ericales</taxon>
        <taxon>Ericaceae</taxon>
        <taxon>Ericoideae</taxon>
        <taxon>Rhodoreae</taxon>
        <taxon>Rhododendron</taxon>
    </lineage>
</organism>
<accession>A0AAV6I3N2</accession>
<evidence type="ECO:0000313" key="2">
    <source>
        <dbReference type="EMBL" id="KAG5522355.1"/>
    </source>
</evidence>
<comment type="caution">
    <text evidence="2">The sequence shown here is derived from an EMBL/GenBank/DDBJ whole genome shotgun (WGS) entry which is preliminary data.</text>
</comment>
<sequence length="102" mass="11561">MIFYSHHIVDRYFSCYQLWSDLFLGYDLRIEDVDQNIGENYPSHDCEEGTAKNAASMGQEHDSVCNPLQGNNNLDSCTSEDNCTTLVHHQDSESSTTPSRNP</sequence>
<name>A0AAV6I3N2_9ERIC</name>
<reference evidence="2" key="1">
    <citation type="submission" date="2020-08" db="EMBL/GenBank/DDBJ databases">
        <title>Plant Genome Project.</title>
        <authorList>
            <person name="Zhang R.-G."/>
        </authorList>
    </citation>
    <scope>NUCLEOTIDE SEQUENCE</scope>
    <source>
        <strain evidence="2">WSP0</strain>
        <tissue evidence="2">Leaf</tissue>
    </source>
</reference>
<evidence type="ECO:0000256" key="1">
    <source>
        <dbReference type="SAM" id="MobiDB-lite"/>
    </source>
</evidence>
<dbReference type="Proteomes" id="UP000823749">
    <property type="component" value="Chromosome 12"/>
</dbReference>
<keyword evidence="3" id="KW-1185">Reference proteome</keyword>
<dbReference type="AlphaFoldDB" id="A0AAV6I3N2"/>